<feature type="region of interest" description="Disordered" evidence="3">
    <location>
        <begin position="386"/>
        <end position="436"/>
    </location>
</feature>
<keyword evidence="2" id="KW-0479">Metal-binding</keyword>
<accession>A0A5J9TE14</accession>
<feature type="region of interest" description="Disordered" evidence="3">
    <location>
        <begin position="118"/>
        <end position="141"/>
    </location>
</feature>
<gene>
    <name evidence="6" type="ORF">EJB05_42267</name>
</gene>
<dbReference type="InterPro" id="IPR027806">
    <property type="entry name" value="HARBI1_dom"/>
</dbReference>
<evidence type="ECO:0000313" key="7">
    <source>
        <dbReference type="Proteomes" id="UP000324897"/>
    </source>
</evidence>
<feature type="domain" description="Myb/SANT-like" evidence="4">
    <location>
        <begin position="26"/>
        <end position="119"/>
    </location>
</feature>
<evidence type="ECO:0000256" key="3">
    <source>
        <dbReference type="SAM" id="MobiDB-lite"/>
    </source>
</evidence>
<dbReference type="GO" id="GO:0046872">
    <property type="term" value="F:metal ion binding"/>
    <property type="evidence" value="ECO:0007669"/>
    <property type="project" value="UniProtKB-KW"/>
</dbReference>
<evidence type="ECO:0008006" key="8">
    <source>
        <dbReference type="Google" id="ProtNLM"/>
    </source>
</evidence>
<comment type="caution">
    <text evidence="6">The sequence shown here is derived from an EMBL/GenBank/DDBJ whole genome shotgun (WGS) entry which is preliminary data.</text>
</comment>
<feature type="domain" description="DDE Tnp4" evidence="5">
    <location>
        <begin position="434"/>
        <end position="518"/>
    </location>
</feature>
<evidence type="ECO:0000256" key="2">
    <source>
        <dbReference type="ARBA" id="ARBA00022723"/>
    </source>
</evidence>
<dbReference type="EMBL" id="RWGY01000039">
    <property type="protein sequence ID" value="TVU08851.1"/>
    <property type="molecule type" value="Genomic_DNA"/>
</dbReference>
<feature type="non-terminal residue" evidence="6">
    <location>
        <position position="550"/>
    </location>
</feature>
<proteinExistence type="predicted"/>
<keyword evidence="7" id="KW-1185">Reference proteome</keyword>
<comment type="cofactor">
    <cofactor evidence="1">
        <name>a divalent metal cation</name>
        <dbReference type="ChEBI" id="CHEBI:60240"/>
    </cofactor>
</comment>
<protein>
    <recommendedName>
        <fullName evidence="8">Myb/SANT-like domain-containing protein</fullName>
    </recommendedName>
</protein>
<dbReference type="AlphaFoldDB" id="A0A5J9TE14"/>
<reference evidence="6 7" key="1">
    <citation type="journal article" date="2019" name="Sci. Rep.">
        <title>A high-quality genome of Eragrostis curvula grass provides insights into Poaceae evolution and supports new strategies to enhance forage quality.</title>
        <authorList>
            <person name="Carballo J."/>
            <person name="Santos B.A.C.M."/>
            <person name="Zappacosta D."/>
            <person name="Garbus I."/>
            <person name="Selva J.P."/>
            <person name="Gallo C.A."/>
            <person name="Diaz A."/>
            <person name="Albertini E."/>
            <person name="Caccamo M."/>
            <person name="Echenique V."/>
        </authorList>
    </citation>
    <scope>NUCLEOTIDE SEQUENCE [LARGE SCALE GENOMIC DNA]</scope>
    <source>
        <strain evidence="7">cv. Victoria</strain>
        <tissue evidence="6">Leaf</tissue>
    </source>
</reference>
<dbReference type="PANTHER" id="PTHR47069:SF9">
    <property type="entry name" value="MYB_SANT-LIKE DOMAIN-CONTAINING PROTEIN"/>
    <property type="match status" value="1"/>
</dbReference>
<organism evidence="6 7">
    <name type="scientific">Eragrostis curvula</name>
    <name type="common">weeping love grass</name>
    <dbReference type="NCBI Taxonomy" id="38414"/>
    <lineage>
        <taxon>Eukaryota</taxon>
        <taxon>Viridiplantae</taxon>
        <taxon>Streptophyta</taxon>
        <taxon>Embryophyta</taxon>
        <taxon>Tracheophyta</taxon>
        <taxon>Spermatophyta</taxon>
        <taxon>Magnoliopsida</taxon>
        <taxon>Liliopsida</taxon>
        <taxon>Poales</taxon>
        <taxon>Poaceae</taxon>
        <taxon>PACMAD clade</taxon>
        <taxon>Chloridoideae</taxon>
        <taxon>Eragrostideae</taxon>
        <taxon>Eragrostidinae</taxon>
        <taxon>Eragrostis</taxon>
    </lineage>
</organism>
<feature type="non-terminal residue" evidence="6">
    <location>
        <position position="1"/>
    </location>
</feature>
<feature type="compositionally biased region" description="Basic and acidic residues" evidence="3">
    <location>
        <begin position="242"/>
        <end position="252"/>
    </location>
</feature>
<evidence type="ECO:0000256" key="1">
    <source>
        <dbReference type="ARBA" id="ARBA00001968"/>
    </source>
</evidence>
<dbReference type="Pfam" id="PF12776">
    <property type="entry name" value="Myb_DNA-bind_3"/>
    <property type="match status" value="1"/>
</dbReference>
<dbReference type="Proteomes" id="UP000324897">
    <property type="component" value="Chromosome 3"/>
</dbReference>
<dbReference type="Pfam" id="PF13359">
    <property type="entry name" value="DDE_Tnp_4"/>
    <property type="match status" value="1"/>
</dbReference>
<feature type="compositionally biased region" description="Acidic residues" evidence="3">
    <location>
        <begin position="386"/>
        <end position="417"/>
    </location>
</feature>
<feature type="compositionally biased region" description="Polar residues" evidence="3">
    <location>
        <begin position="254"/>
        <end position="266"/>
    </location>
</feature>
<dbReference type="Gramene" id="TVU08851">
    <property type="protein sequence ID" value="TVU08851"/>
    <property type="gene ID" value="EJB05_42267"/>
</dbReference>
<dbReference type="InterPro" id="IPR024752">
    <property type="entry name" value="Myb/SANT-like_dom"/>
</dbReference>
<evidence type="ECO:0000313" key="6">
    <source>
        <dbReference type="EMBL" id="TVU08851.1"/>
    </source>
</evidence>
<evidence type="ECO:0000259" key="5">
    <source>
        <dbReference type="Pfam" id="PF13359"/>
    </source>
</evidence>
<name>A0A5J9TE14_9POAL</name>
<sequence length="550" mass="60185">MQSGPSHHMDSPIGQWVQMDRPRATWDYDATKKLLELCMVEKRDHNFNTIGPTKQGWSRIHKGLQQAFEGKYDHRQASNKLGALKRAYHEWLDLKNHTGLGRDPETGGVAADASFWAAHQQQQNKKADGEESSSIKTNGKPPPFLEELEYLYGKTPKERGKLLCAGGINVGSPSAPLPGTQFTGVPGATPSTPVAASPGLGVTPSTPVPGTQFPGAGPFFVVPGASPCTPVHAGSPCAVEQEIGRESEDRQPSKRTSGAHSVNSPSKKSRRSSMEDAVMVIAQTFAKDNIMQSKKSDEAQLDQVHQILEADGIMEGTEPHLKAITLCKDHLNRANFLRLKTLEAHDKELGFWLKKAASWTLLTKEAARMEEGAITAACIAALIAAEEDSEDESDAEPFEEDSEDESDAEPVEEDSEEAAPPLQVSHRPSMGGSADAGYKLDPGYLTPYRNERYHLQQFLEVPPTSLEENFNHHHAHIRNVVERGYGNVKSRWHILDGIPLYDRDTQAKIVVACFALNNYLMDIKAAGEPQIPGPPVDRDWLQMLGGDSAA</sequence>
<feature type="region of interest" description="Disordered" evidence="3">
    <location>
        <begin position="241"/>
        <end position="274"/>
    </location>
</feature>
<evidence type="ECO:0000259" key="4">
    <source>
        <dbReference type="Pfam" id="PF12776"/>
    </source>
</evidence>
<dbReference type="OrthoDB" id="696230at2759"/>
<dbReference type="PANTHER" id="PTHR47069">
    <property type="match status" value="1"/>
</dbReference>